<dbReference type="PANTHER" id="PTHR32309:SF13">
    <property type="entry name" value="FERRIC ENTEROBACTIN TRANSPORT PROTEIN FEPE"/>
    <property type="match status" value="1"/>
</dbReference>
<dbReference type="Proteomes" id="UP000017127">
    <property type="component" value="Unassembled WGS sequence"/>
</dbReference>
<dbReference type="EMBL" id="AUZM01000082">
    <property type="protein sequence ID" value="ERT04749.1"/>
    <property type="molecule type" value="Genomic_DNA"/>
</dbReference>
<reference evidence="4 5" key="1">
    <citation type="journal article" date="2013" name="Front. Microbiol.">
        <title>Comparative genomic analyses of the cyanobacterium, Lyngbya aestuarii BL J, a powerful hydrogen producer.</title>
        <authorList>
            <person name="Kothari A."/>
            <person name="Vaughn M."/>
            <person name="Garcia-Pichel F."/>
        </authorList>
    </citation>
    <scope>NUCLEOTIDE SEQUENCE [LARGE SCALE GENOMIC DNA]</scope>
    <source>
        <strain evidence="4 5">BL J</strain>
    </source>
</reference>
<dbReference type="InterPro" id="IPR050445">
    <property type="entry name" value="Bact_polysacc_biosynth/exp"/>
</dbReference>
<keyword evidence="1" id="KW-0547">Nucleotide-binding</keyword>
<dbReference type="GO" id="GO:0005886">
    <property type="term" value="C:plasma membrane"/>
    <property type="evidence" value="ECO:0007669"/>
    <property type="project" value="TreeGrafter"/>
</dbReference>
<evidence type="ECO:0000256" key="2">
    <source>
        <dbReference type="ARBA" id="ARBA00022840"/>
    </source>
</evidence>
<sequence>MTSSFSDNNSEADLGYGKLLEIILRRRFWLLTIFVTVLSIAVVKTKWYTEPTYESKMQLLVQPNFPAKTTLEGEQETLSSEEDYATQLTLMRSSQFTEKAAQLLQSEYPLIEGGDIEKNLTLSQIEEGDTQTRVFEAVYTDNNPIKTQEVLIAMQKVYQDYNIKQDQLRLEQGLSFINEGLPTAQEKLLQAEGSLEEFREKENLIDPEQQAKAVSDALNTVEKDLLETRIQYQSVQARYETLQEQLELSPQQAKITARLSESSRYQELLNKLQQTEILLAEQRTIFTDADPEVQKLLEQRQSLLALLRQEIIRILGRIPAELNITAEDLLKTGQLSGIDQALVRQLAETQTELQTLQARLQSLAVSEEELRVRLNQFPSVIANYNRLQPEVEIQRMTIEQLLEKRQEISLEITRGGFNWQVVEPPQLGKQIAPSLKKNIALGGVVGLFLGGIAAFLRESMDDTVHSSDDLKEKIAIPLLGIVPKIPHAQSSTSIINLPFRKYSTQDSVILRTIYWLPFRESLDLIYKNIQLLSSPKKPKSILVTSALNGAGKSTLVVGLAISAARLHQRVLLIDANLRSPSLHEQLNLSNEQGLSTFLSSEVSIPNLNQISVLGLSIDVLTGGQIPTDPVKLLSSHKMRQLMTIFERNYDLILLDTSPVIGTVDVLETASFCDGVVLVERIDQITQTELNQATTMLKKLNVVGIVANASNNTKSNQITYIEKNGKLSNSVTHSIVNLRDYS</sequence>
<evidence type="ECO:0000313" key="5">
    <source>
        <dbReference type="Proteomes" id="UP000017127"/>
    </source>
</evidence>
<dbReference type="NCBIfam" id="TIGR01007">
    <property type="entry name" value="eps_fam"/>
    <property type="match status" value="1"/>
</dbReference>
<dbReference type="AlphaFoldDB" id="U7QA79"/>
<gene>
    <name evidence="4" type="ORF">M595_5305</name>
</gene>
<dbReference type="OrthoDB" id="580971at2"/>
<dbReference type="InterPro" id="IPR005702">
    <property type="entry name" value="Wzc-like_C"/>
</dbReference>
<accession>U7QA79</accession>
<evidence type="ECO:0000256" key="1">
    <source>
        <dbReference type="ARBA" id="ARBA00022741"/>
    </source>
</evidence>
<name>U7QA79_9CYAN</name>
<evidence type="ECO:0000313" key="4">
    <source>
        <dbReference type="EMBL" id="ERT04749.1"/>
    </source>
</evidence>
<comment type="caution">
    <text evidence="4">The sequence shown here is derived from an EMBL/GenBank/DDBJ whole genome shotgun (WGS) entry which is preliminary data.</text>
</comment>
<dbReference type="CDD" id="cd05387">
    <property type="entry name" value="BY-kinase"/>
    <property type="match status" value="1"/>
</dbReference>
<keyword evidence="3" id="KW-0175">Coiled coil</keyword>
<feature type="coiled-coil region" evidence="3">
    <location>
        <begin position="339"/>
        <end position="366"/>
    </location>
</feature>
<dbReference type="InterPro" id="IPR033756">
    <property type="entry name" value="YlxH/NBP35"/>
</dbReference>
<dbReference type="Pfam" id="PF10609">
    <property type="entry name" value="ParA"/>
    <property type="match status" value="1"/>
</dbReference>
<dbReference type="GO" id="GO:0005524">
    <property type="term" value="F:ATP binding"/>
    <property type="evidence" value="ECO:0007669"/>
    <property type="project" value="UniProtKB-KW"/>
</dbReference>
<keyword evidence="5" id="KW-1185">Reference proteome</keyword>
<dbReference type="RefSeq" id="WP_023069006.1">
    <property type="nucleotide sequence ID" value="NZ_AUZM01000082.1"/>
</dbReference>
<organism evidence="4 5">
    <name type="scientific">Lyngbya aestuarii BL J</name>
    <dbReference type="NCBI Taxonomy" id="1348334"/>
    <lineage>
        <taxon>Bacteria</taxon>
        <taxon>Bacillati</taxon>
        <taxon>Cyanobacteriota</taxon>
        <taxon>Cyanophyceae</taxon>
        <taxon>Oscillatoriophycideae</taxon>
        <taxon>Oscillatoriales</taxon>
        <taxon>Microcoleaceae</taxon>
        <taxon>Lyngbya</taxon>
    </lineage>
</organism>
<keyword evidence="2" id="KW-0067">ATP-binding</keyword>
<proteinExistence type="predicted"/>
<feature type="coiled-coil region" evidence="3">
    <location>
        <begin position="225"/>
        <end position="285"/>
    </location>
</feature>
<protein>
    <submittedName>
        <fullName evidence="4">Capsular exopolysaccharide family domain protein</fullName>
    </submittedName>
</protein>
<dbReference type="SUPFAM" id="SSF52540">
    <property type="entry name" value="P-loop containing nucleoside triphosphate hydrolases"/>
    <property type="match status" value="1"/>
</dbReference>
<evidence type="ECO:0000256" key="3">
    <source>
        <dbReference type="SAM" id="Coils"/>
    </source>
</evidence>
<dbReference type="PANTHER" id="PTHR32309">
    <property type="entry name" value="TYROSINE-PROTEIN KINASE"/>
    <property type="match status" value="1"/>
</dbReference>
<dbReference type="Gene3D" id="3.40.50.300">
    <property type="entry name" value="P-loop containing nucleotide triphosphate hydrolases"/>
    <property type="match status" value="1"/>
</dbReference>
<dbReference type="GO" id="GO:0004713">
    <property type="term" value="F:protein tyrosine kinase activity"/>
    <property type="evidence" value="ECO:0007669"/>
    <property type="project" value="TreeGrafter"/>
</dbReference>
<dbReference type="InterPro" id="IPR027417">
    <property type="entry name" value="P-loop_NTPase"/>
</dbReference>
<dbReference type="PATRIC" id="fig|1348334.3.peg.5103"/>